<dbReference type="InParanoid" id="A0A3P8VPS1"/>
<sequence length="391" mass="44595">MKSLDKEEADRLIEKAKLCLRSGRTDRALQLLYEAQNIYPSTRARVLIDAILQNEDTAAAEANHVPPPSGWRDEDVRNGDASGDEKKSFTEEQRQGVLRIKNCKDFYEILGVPKNSSDEDLKKAYRKLALKFHPDKNFAPGATDAFKAIGNAYAVLSNPEKRQQYDQYGDQAAAAAAPQSANHRRAGHYRSFHRDFEADISPEELFNIFFGGRFPTGNIHVYTNQGAAYSQFYQPRRRRAYERREEAAAAEENPSQNTFTALLQLLPVLVLILISVFTQMMATTPPYSLFYKPSMGLVVSRETQHMGVPYYVDKGFEKEYRGAALDELEKTIESDYVEHLQSSCWKEKQQKSDLANLGQLYRDERLKQKAESMNLVHCEKLHRLVGRQRGV</sequence>
<dbReference type="Pfam" id="PF00226">
    <property type="entry name" value="DnaJ"/>
    <property type="match status" value="1"/>
</dbReference>
<organism evidence="9 10">
    <name type="scientific">Cynoglossus semilaevis</name>
    <name type="common">Tongue sole</name>
    <dbReference type="NCBI Taxonomy" id="244447"/>
    <lineage>
        <taxon>Eukaryota</taxon>
        <taxon>Metazoa</taxon>
        <taxon>Chordata</taxon>
        <taxon>Craniata</taxon>
        <taxon>Vertebrata</taxon>
        <taxon>Euteleostomi</taxon>
        <taxon>Actinopterygii</taxon>
        <taxon>Neopterygii</taxon>
        <taxon>Teleostei</taxon>
        <taxon>Neoteleostei</taxon>
        <taxon>Acanthomorphata</taxon>
        <taxon>Carangaria</taxon>
        <taxon>Pleuronectiformes</taxon>
        <taxon>Pleuronectoidei</taxon>
        <taxon>Cynoglossidae</taxon>
        <taxon>Cynoglossinae</taxon>
        <taxon>Cynoglossus</taxon>
    </lineage>
</organism>
<dbReference type="PRINTS" id="PR00625">
    <property type="entry name" value="JDOMAIN"/>
</dbReference>
<evidence type="ECO:0000256" key="4">
    <source>
        <dbReference type="ARBA" id="ARBA00022989"/>
    </source>
</evidence>
<dbReference type="SUPFAM" id="SSF46565">
    <property type="entry name" value="Chaperone J-domain"/>
    <property type="match status" value="1"/>
</dbReference>
<dbReference type="PROSITE" id="PS50076">
    <property type="entry name" value="DNAJ_2"/>
    <property type="match status" value="1"/>
</dbReference>
<comment type="subcellular location">
    <subcellularLocation>
        <location evidence="1">Endoplasmic reticulum membrane</location>
        <topology evidence="1">Single-pass membrane protein</topology>
    </subcellularLocation>
</comment>
<evidence type="ECO:0000256" key="7">
    <source>
        <dbReference type="SAM" id="MobiDB-lite"/>
    </source>
</evidence>
<protein>
    <submittedName>
        <fullName evidence="9">DnaJ (Hsp40) homolog, subfamily C, member 18</fullName>
    </submittedName>
</protein>
<dbReference type="KEGG" id="csem:103395724"/>
<dbReference type="STRING" id="244447.ENSCSEP00000014450"/>
<dbReference type="RefSeq" id="XP_008331736.1">
    <property type="nucleotide sequence ID" value="XM_008333514.3"/>
</dbReference>
<dbReference type="InterPro" id="IPR015399">
    <property type="entry name" value="DUF1977_DnaJ-like"/>
</dbReference>
<keyword evidence="4" id="KW-1133">Transmembrane helix</keyword>
<dbReference type="InterPro" id="IPR001623">
    <property type="entry name" value="DnaJ_domain"/>
</dbReference>
<reference evidence="9 10" key="1">
    <citation type="journal article" date="2014" name="Nat. Genet.">
        <title>Whole-genome sequence of a flatfish provides insights into ZW sex chromosome evolution and adaptation to a benthic lifestyle.</title>
        <authorList>
            <person name="Chen S."/>
            <person name="Zhang G."/>
            <person name="Shao C."/>
            <person name="Huang Q."/>
            <person name="Liu G."/>
            <person name="Zhang P."/>
            <person name="Song W."/>
            <person name="An N."/>
            <person name="Chalopin D."/>
            <person name="Volff J.N."/>
            <person name="Hong Y."/>
            <person name="Li Q."/>
            <person name="Sha Z."/>
            <person name="Zhou H."/>
            <person name="Xie M."/>
            <person name="Yu Q."/>
            <person name="Liu Y."/>
            <person name="Xiang H."/>
            <person name="Wang N."/>
            <person name="Wu K."/>
            <person name="Yang C."/>
            <person name="Zhou Q."/>
            <person name="Liao X."/>
            <person name="Yang L."/>
            <person name="Hu Q."/>
            <person name="Zhang J."/>
            <person name="Meng L."/>
            <person name="Jin L."/>
            <person name="Tian Y."/>
            <person name="Lian J."/>
            <person name="Yang J."/>
            <person name="Miao G."/>
            <person name="Liu S."/>
            <person name="Liang Z."/>
            <person name="Yan F."/>
            <person name="Li Y."/>
            <person name="Sun B."/>
            <person name="Zhang H."/>
            <person name="Zhang J."/>
            <person name="Zhu Y."/>
            <person name="Du M."/>
            <person name="Zhao Y."/>
            <person name="Schartl M."/>
            <person name="Tang Q."/>
            <person name="Wang J."/>
        </authorList>
    </citation>
    <scope>NUCLEOTIDE SEQUENCE</scope>
</reference>
<dbReference type="Gene3D" id="1.10.287.110">
    <property type="entry name" value="DnaJ domain"/>
    <property type="match status" value="1"/>
</dbReference>
<dbReference type="CDD" id="cd06257">
    <property type="entry name" value="DnaJ"/>
    <property type="match status" value="1"/>
</dbReference>
<dbReference type="GeneTree" id="ENSGT00940000166356"/>
<dbReference type="SMART" id="SM00271">
    <property type="entry name" value="DnaJ"/>
    <property type="match status" value="1"/>
</dbReference>
<dbReference type="PANTHER" id="PTHR43908:SF2">
    <property type="entry name" value="DNAJ HOMOLOG SUBFAMILY C MEMBER 18"/>
    <property type="match status" value="1"/>
</dbReference>
<feature type="compositionally biased region" description="Basic and acidic residues" evidence="7">
    <location>
        <begin position="71"/>
        <end position="94"/>
    </location>
</feature>
<dbReference type="AlphaFoldDB" id="A0A3P8VPS1"/>
<evidence type="ECO:0000256" key="5">
    <source>
        <dbReference type="ARBA" id="ARBA00023136"/>
    </source>
</evidence>
<dbReference type="Ensembl" id="ENSCSET00000014620.1">
    <property type="protein sequence ID" value="ENSCSEP00000014450.1"/>
    <property type="gene ID" value="ENSCSEG00000009304.1"/>
</dbReference>
<dbReference type="GO" id="GO:0005789">
    <property type="term" value="C:endoplasmic reticulum membrane"/>
    <property type="evidence" value="ECO:0007669"/>
    <property type="project" value="UniProtKB-SubCell"/>
</dbReference>
<dbReference type="Proteomes" id="UP000265120">
    <property type="component" value="Chromosome 19"/>
</dbReference>
<dbReference type="GeneID" id="103395724"/>
<dbReference type="FunFam" id="1.10.287.110:FF:000004">
    <property type="entry name" value="DnaJ (Hsp40) homolog, subfamily B, member 14"/>
    <property type="match status" value="1"/>
</dbReference>
<dbReference type="InterPro" id="IPR036869">
    <property type="entry name" value="J_dom_sf"/>
</dbReference>
<keyword evidence="5" id="KW-0472">Membrane</keyword>
<evidence type="ECO:0000256" key="1">
    <source>
        <dbReference type="ARBA" id="ARBA00004389"/>
    </source>
</evidence>
<reference evidence="9" key="2">
    <citation type="submission" date="2025-08" db="UniProtKB">
        <authorList>
            <consortium name="Ensembl"/>
        </authorList>
    </citation>
    <scope>IDENTIFICATION</scope>
</reference>
<evidence type="ECO:0000256" key="2">
    <source>
        <dbReference type="ARBA" id="ARBA00022692"/>
    </source>
</evidence>
<keyword evidence="6" id="KW-0143">Chaperone</keyword>
<accession>A0A3P8VPS1</accession>
<keyword evidence="2" id="KW-0812">Transmembrane</keyword>
<dbReference type="InterPro" id="IPR051100">
    <property type="entry name" value="DnaJ_subfamily_B/C"/>
</dbReference>
<dbReference type="InterPro" id="IPR018253">
    <property type="entry name" value="DnaJ_domain_CS"/>
</dbReference>
<evidence type="ECO:0000256" key="3">
    <source>
        <dbReference type="ARBA" id="ARBA00022824"/>
    </source>
</evidence>
<dbReference type="OMA" id="TGQARHY"/>
<dbReference type="GO" id="GO:0030544">
    <property type="term" value="F:Hsp70 protein binding"/>
    <property type="evidence" value="ECO:0007669"/>
    <property type="project" value="TreeGrafter"/>
</dbReference>
<evidence type="ECO:0000313" key="9">
    <source>
        <dbReference type="Ensembl" id="ENSCSEP00000014450.1"/>
    </source>
</evidence>
<proteinExistence type="predicted"/>
<dbReference type="PANTHER" id="PTHR43908">
    <property type="entry name" value="AT29763P-RELATED"/>
    <property type="match status" value="1"/>
</dbReference>
<feature type="domain" description="J" evidence="8">
    <location>
        <begin position="105"/>
        <end position="169"/>
    </location>
</feature>
<dbReference type="FunCoup" id="A0A3P8VPS1">
    <property type="interactions" value="1778"/>
</dbReference>
<evidence type="ECO:0000259" key="8">
    <source>
        <dbReference type="PROSITE" id="PS50076"/>
    </source>
</evidence>
<keyword evidence="3" id="KW-0256">Endoplasmic reticulum</keyword>
<dbReference type="Pfam" id="PF09320">
    <property type="entry name" value="DUF1977"/>
    <property type="match status" value="1"/>
</dbReference>
<evidence type="ECO:0000256" key="6">
    <source>
        <dbReference type="ARBA" id="ARBA00023186"/>
    </source>
</evidence>
<dbReference type="GO" id="GO:0071218">
    <property type="term" value="P:cellular response to misfolded protein"/>
    <property type="evidence" value="ECO:0007669"/>
    <property type="project" value="TreeGrafter"/>
</dbReference>
<keyword evidence="10" id="KW-1185">Reference proteome</keyword>
<dbReference type="CTD" id="202052"/>
<evidence type="ECO:0000313" key="10">
    <source>
        <dbReference type="Proteomes" id="UP000265120"/>
    </source>
</evidence>
<feature type="region of interest" description="Disordered" evidence="7">
    <location>
        <begin position="61"/>
        <end position="94"/>
    </location>
</feature>
<reference evidence="9" key="3">
    <citation type="submission" date="2025-09" db="UniProtKB">
        <authorList>
            <consortium name="Ensembl"/>
        </authorList>
    </citation>
    <scope>IDENTIFICATION</scope>
</reference>
<name>A0A3P8VPS1_CYNSE</name>
<dbReference type="PROSITE" id="PS00636">
    <property type="entry name" value="DNAJ_1"/>
    <property type="match status" value="1"/>
</dbReference>
<dbReference type="OrthoDB" id="552049at2759"/>